<accession>A0A5B9QIC6</accession>
<sequence length="238" mass="25568">MRTHDDPRAVLREAGQPYIYAVLHAHQVAAIMAAEPGTGAMVSRSADGQIIVPILRIRRCTPVRGSSRKRGQDKGGRAALDALIQHVSSGRPGYLAVDGPRGPRGRVHKGVALLARRTGAAVVTIVPVASRRWTLSKAWDRLQIPKPFCTINGYFGEPLTVREGESLEAFARRIEHTLADLEQQHDPEEAAHFPDRCTPPAAIAPAVAASVRIDPPETALGRSASPLSSTSPAREEAP</sequence>
<name>A0A5B9QIC6_9BACT</name>
<feature type="domain" description="DUF374" evidence="2">
    <location>
        <begin position="35"/>
        <end position="104"/>
    </location>
</feature>
<dbReference type="EMBL" id="CP042914">
    <property type="protein sequence ID" value="QEG38624.1"/>
    <property type="molecule type" value="Genomic_DNA"/>
</dbReference>
<dbReference type="AlphaFoldDB" id="A0A5B9QIC6"/>
<dbReference type="InterPro" id="IPR007172">
    <property type="entry name" value="DUF374"/>
</dbReference>
<gene>
    <name evidence="3" type="ORF">UC8_05820</name>
</gene>
<proteinExistence type="predicted"/>
<dbReference type="Pfam" id="PF04028">
    <property type="entry name" value="DUF374"/>
    <property type="match status" value="1"/>
</dbReference>
<keyword evidence="4" id="KW-1185">Reference proteome</keyword>
<dbReference type="Proteomes" id="UP000325286">
    <property type="component" value="Chromosome"/>
</dbReference>
<evidence type="ECO:0000259" key="2">
    <source>
        <dbReference type="Pfam" id="PF04028"/>
    </source>
</evidence>
<evidence type="ECO:0000313" key="3">
    <source>
        <dbReference type="EMBL" id="QEG38624.1"/>
    </source>
</evidence>
<organism evidence="3 4">
    <name type="scientific">Roseimaritima ulvae</name>
    <dbReference type="NCBI Taxonomy" id="980254"/>
    <lineage>
        <taxon>Bacteria</taxon>
        <taxon>Pseudomonadati</taxon>
        <taxon>Planctomycetota</taxon>
        <taxon>Planctomycetia</taxon>
        <taxon>Pirellulales</taxon>
        <taxon>Pirellulaceae</taxon>
        <taxon>Roseimaritima</taxon>
    </lineage>
</organism>
<evidence type="ECO:0000313" key="4">
    <source>
        <dbReference type="Proteomes" id="UP000325286"/>
    </source>
</evidence>
<evidence type="ECO:0000256" key="1">
    <source>
        <dbReference type="SAM" id="MobiDB-lite"/>
    </source>
</evidence>
<reference evidence="3 4" key="1">
    <citation type="submission" date="2019-08" db="EMBL/GenBank/DDBJ databases">
        <title>Deep-cultivation of Planctomycetes and their phenomic and genomic characterization uncovers novel biology.</title>
        <authorList>
            <person name="Wiegand S."/>
            <person name="Jogler M."/>
            <person name="Boedeker C."/>
            <person name="Pinto D."/>
            <person name="Vollmers J."/>
            <person name="Rivas-Marin E."/>
            <person name="Kohn T."/>
            <person name="Peeters S.H."/>
            <person name="Heuer A."/>
            <person name="Rast P."/>
            <person name="Oberbeckmann S."/>
            <person name="Bunk B."/>
            <person name="Jeske O."/>
            <person name="Meyerdierks A."/>
            <person name="Storesund J.E."/>
            <person name="Kallscheuer N."/>
            <person name="Luecker S."/>
            <person name="Lage O.M."/>
            <person name="Pohl T."/>
            <person name="Merkel B.J."/>
            <person name="Hornburger P."/>
            <person name="Mueller R.-W."/>
            <person name="Bruemmer F."/>
            <person name="Labrenz M."/>
            <person name="Spormann A.M."/>
            <person name="Op den Camp H."/>
            <person name="Overmann J."/>
            <person name="Amann R."/>
            <person name="Jetten M.S.M."/>
            <person name="Mascher T."/>
            <person name="Medema M.H."/>
            <person name="Devos D.P."/>
            <person name="Kaster A.-K."/>
            <person name="Ovreas L."/>
            <person name="Rohde M."/>
            <person name="Galperin M.Y."/>
            <person name="Jogler C."/>
        </authorList>
    </citation>
    <scope>NUCLEOTIDE SEQUENCE [LARGE SCALE GENOMIC DNA]</scope>
    <source>
        <strain evidence="3 4">UC8</strain>
    </source>
</reference>
<protein>
    <recommendedName>
        <fullName evidence="2">DUF374 domain-containing protein</fullName>
    </recommendedName>
</protein>
<feature type="region of interest" description="Disordered" evidence="1">
    <location>
        <begin position="214"/>
        <end position="238"/>
    </location>
</feature>
<dbReference type="RefSeq" id="WP_162276035.1">
    <property type="nucleotide sequence ID" value="NZ_CP042914.1"/>
</dbReference>
<dbReference type="KEGG" id="rul:UC8_05820"/>